<gene>
    <name evidence="8" type="ORF">PHYEVI_LOCUS11121</name>
</gene>
<keyword evidence="9" id="KW-1185">Reference proteome</keyword>
<organism evidence="8 9">
    <name type="scientific">Phyllotreta striolata</name>
    <name type="common">Striped flea beetle</name>
    <name type="synonym">Crioceris striolata</name>
    <dbReference type="NCBI Taxonomy" id="444603"/>
    <lineage>
        <taxon>Eukaryota</taxon>
        <taxon>Metazoa</taxon>
        <taxon>Ecdysozoa</taxon>
        <taxon>Arthropoda</taxon>
        <taxon>Hexapoda</taxon>
        <taxon>Insecta</taxon>
        <taxon>Pterygota</taxon>
        <taxon>Neoptera</taxon>
        <taxon>Endopterygota</taxon>
        <taxon>Coleoptera</taxon>
        <taxon>Polyphaga</taxon>
        <taxon>Cucujiformia</taxon>
        <taxon>Chrysomeloidea</taxon>
        <taxon>Chrysomelidae</taxon>
        <taxon>Galerucinae</taxon>
        <taxon>Alticini</taxon>
        <taxon>Phyllotreta</taxon>
    </lineage>
</organism>
<feature type="domain" description="C2H2-type" evidence="7">
    <location>
        <begin position="903"/>
        <end position="928"/>
    </location>
</feature>
<keyword evidence="4" id="KW-0862">Zinc</keyword>
<protein>
    <recommendedName>
        <fullName evidence="7">C2H2-type domain-containing protein</fullName>
    </recommendedName>
</protein>
<evidence type="ECO:0000256" key="6">
    <source>
        <dbReference type="SAM" id="MobiDB-lite"/>
    </source>
</evidence>
<feature type="domain" description="C2H2-type" evidence="7">
    <location>
        <begin position="837"/>
        <end position="863"/>
    </location>
</feature>
<feature type="domain" description="C2H2-type" evidence="7">
    <location>
        <begin position="988"/>
        <end position="1015"/>
    </location>
</feature>
<feature type="compositionally biased region" description="Acidic residues" evidence="6">
    <location>
        <begin position="158"/>
        <end position="177"/>
    </location>
</feature>
<keyword evidence="3 5" id="KW-0863">Zinc-finger</keyword>
<dbReference type="Pfam" id="PF00096">
    <property type="entry name" value="zf-C2H2"/>
    <property type="match status" value="3"/>
</dbReference>
<dbReference type="PANTHER" id="PTHR24379">
    <property type="entry name" value="KRAB AND ZINC FINGER DOMAIN-CONTAINING"/>
    <property type="match status" value="1"/>
</dbReference>
<name>A0A9N9TXP2_PHYSR</name>
<evidence type="ECO:0000256" key="4">
    <source>
        <dbReference type="ARBA" id="ARBA00022833"/>
    </source>
</evidence>
<dbReference type="FunFam" id="3.30.160.60:FF:001325">
    <property type="entry name" value="zinc finger protein 200"/>
    <property type="match status" value="1"/>
</dbReference>
<proteinExistence type="predicted"/>
<dbReference type="PANTHER" id="PTHR24379:SF121">
    <property type="entry name" value="C2H2-TYPE DOMAIN-CONTAINING PROTEIN"/>
    <property type="match status" value="1"/>
</dbReference>
<dbReference type="PROSITE" id="PS00028">
    <property type="entry name" value="ZINC_FINGER_C2H2_1"/>
    <property type="match status" value="7"/>
</dbReference>
<dbReference type="AlphaFoldDB" id="A0A9N9TXP2"/>
<evidence type="ECO:0000256" key="2">
    <source>
        <dbReference type="ARBA" id="ARBA00022737"/>
    </source>
</evidence>
<feature type="domain" description="C2H2-type" evidence="7">
    <location>
        <begin position="661"/>
        <end position="689"/>
    </location>
</feature>
<sequence length="1186" mass="136132">MLADYEEDAHFCIKCHVTVIGLDNYINHRKTECLKNLNETPKSPLPSQLLPPDESFNLKADDFFSSLELRSSSKKSEVQSTSGKNFSGILTRSKTTAVIQANAIKDPEPQQSKSGKNVWIGGHQLKELGYGDNQSKLITAVNNLERRKEEPQRLQVYDDSDDDSDEYDYDVDDSSSDDQDRPPRNHTGGKWKPSSPIQWTKNDWHVPPPNFTGGKWKPKRPSTPTRGKCKETDVPPPSFTGSKWVASKKHDSDVPPPTHTKGKWKPKGTEEDELPPSYTKGKFKAKTDNQYPTGGKGKWKPPENLDEDDPPPNYTKGKWKPRSDEDQYSTGGKVKWKPQIFPPPTHTKGKWKPRTENEDEAPAANYPKDKMKPKALPSTSKQSQEKPEGKWLAKKLCPSEETNKKITDNSLLRKSSGTVQYWCSPCNRRLASKIVYERHLKSELHFKRTSKDREFDESDELTLFSQTGRTKPPEHIFSNQDAEATKRKRIRKKRFEKCEVCHSKVKKFMIGKHLISHYHCRKGDIKSDVAKKMVLENIHGVVLESPFQCSICKFYCNTQEDFLHHWLSPEHVNRQAPGYFLCILCKYQSFDSEQMHKHLISSEHMEVVMVINRSVPIVIKKISPIRCSVCGQEFLLNIQLLSHCRKFGHDITQTQTFLNTHVCNVCGLGLLSDESLRRHKKMVHKHKYYICSICNLKFDNITEAKLHRTTLEHKYTSKRKRNGAGPLKKCQYCDAGFSNFLLLKEHLKSVHPEEKSRCPHCGETFTVAQELTNHLRLKLCKFEAPLEAPESILQCERCPFFSSSVSELLFHLALHEEPQTIVQEPTTSTRMKMMVKFKCPVCEKLFPKGSLQGHIRQHTEERPFECEICGKSFARKNNLQYHVRNHEKSEKAKVKSVAAEQSFLCYICGANFKKRAILQQHMQIHTGKLCKCPHQGCIFVGRKMAELKEHFLIHLDEKNFACNTCDYKGKTKSCLIRHMTMHKETKKLNCPQCLFTTRNPQHLKRHLRTHTGAKPYSCPHCDYKCSNLENLRKHVISTNKHVGKYLYECRFCEELASPFQTNFAKEFKAHLVTEHSDMFANNTDATSYIAGIYDGQDDTKHVFVEQHNCSEMDQSLAPAEEPNENILVLNTDADPIVCQADVSATSKEIENLQDSWSLVGRYDVEEASGTLIPFESDSESLFQEHF</sequence>
<dbReference type="InterPro" id="IPR036236">
    <property type="entry name" value="Znf_C2H2_sf"/>
</dbReference>
<dbReference type="Proteomes" id="UP001153712">
    <property type="component" value="Chromosome 9"/>
</dbReference>
<feature type="compositionally biased region" description="Basic and acidic residues" evidence="6">
    <location>
        <begin position="383"/>
        <end position="396"/>
    </location>
</feature>
<reference evidence="8" key="1">
    <citation type="submission" date="2022-01" db="EMBL/GenBank/DDBJ databases">
        <authorList>
            <person name="King R."/>
        </authorList>
    </citation>
    <scope>NUCLEOTIDE SEQUENCE</scope>
</reference>
<feature type="region of interest" description="Disordered" evidence="6">
    <location>
        <begin position="143"/>
        <end position="396"/>
    </location>
</feature>
<dbReference type="SMART" id="SM00355">
    <property type="entry name" value="ZnF_C2H2"/>
    <property type="match status" value="18"/>
</dbReference>
<accession>A0A9N9TXP2</accession>
<dbReference type="SUPFAM" id="SSF57667">
    <property type="entry name" value="beta-beta-alpha zinc fingers"/>
    <property type="match status" value="7"/>
</dbReference>
<evidence type="ECO:0000259" key="7">
    <source>
        <dbReference type="PROSITE" id="PS50157"/>
    </source>
</evidence>
<dbReference type="PROSITE" id="PS50157">
    <property type="entry name" value="ZINC_FINGER_C2H2_2"/>
    <property type="match status" value="8"/>
</dbReference>
<evidence type="ECO:0000313" key="8">
    <source>
        <dbReference type="EMBL" id="CAG9864872.1"/>
    </source>
</evidence>
<dbReference type="Pfam" id="PF12874">
    <property type="entry name" value="zf-met"/>
    <property type="match status" value="1"/>
</dbReference>
<dbReference type="InterPro" id="IPR013087">
    <property type="entry name" value="Znf_C2H2_type"/>
</dbReference>
<dbReference type="OrthoDB" id="7788172at2759"/>
<keyword evidence="2" id="KW-0677">Repeat</keyword>
<evidence type="ECO:0000256" key="1">
    <source>
        <dbReference type="ARBA" id="ARBA00022723"/>
    </source>
</evidence>
<dbReference type="Gene3D" id="3.30.160.60">
    <property type="entry name" value="Classic Zinc Finger"/>
    <property type="match status" value="9"/>
</dbReference>
<evidence type="ECO:0000256" key="5">
    <source>
        <dbReference type="PROSITE-ProRule" id="PRU00042"/>
    </source>
</evidence>
<evidence type="ECO:0000313" key="9">
    <source>
        <dbReference type="Proteomes" id="UP001153712"/>
    </source>
</evidence>
<feature type="domain" description="C2H2-type" evidence="7">
    <location>
        <begin position="728"/>
        <end position="756"/>
    </location>
</feature>
<feature type="domain" description="C2H2-type" evidence="7">
    <location>
        <begin position="756"/>
        <end position="785"/>
    </location>
</feature>
<feature type="domain" description="C2H2-type" evidence="7">
    <location>
        <begin position="960"/>
        <end position="987"/>
    </location>
</feature>
<feature type="domain" description="C2H2-type" evidence="7">
    <location>
        <begin position="864"/>
        <end position="891"/>
    </location>
</feature>
<evidence type="ECO:0000256" key="3">
    <source>
        <dbReference type="ARBA" id="ARBA00022771"/>
    </source>
</evidence>
<keyword evidence="1" id="KW-0479">Metal-binding</keyword>
<dbReference type="EMBL" id="OU900102">
    <property type="protein sequence ID" value="CAG9864872.1"/>
    <property type="molecule type" value="Genomic_DNA"/>
</dbReference>
<dbReference type="GO" id="GO:0008270">
    <property type="term" value="F:zinc ion binding"/>
    <property type="evidence" value="ECO:0007669"/>
    <property type="project" value="UniProtKB-KW"/>
</dbReference>